<accession>A0A9R0Y7J5</accession>
<keyword evidence="1" id="KW-0812">Transmembrane</keyword>
<name>A0A9R0Y7J5_TRITD</name>
<keyword evidence="1" id="KW-0472">Membrane</keyword>
<dbReference type="Gramene" id="TRITD6Av1G188950.2">
    <property type="protein sequence ID" value="TRITD6Av1G188950.2"/>
    <property type="gene ID" value="TRITD6Av1G188950"/>
</dbReference>
<dbReference type="EMBL" id="LT934121">
    <property type="protein sequence ID" value="VAI49373.1"/>
    <property type="molecule type" value="Genomic_DNA"/>
</dbReference>
<evidence type="ECO:0000313" key="3">
    <source>
        <dbReference type="Proteomes" id="UP000324705"/>
    </source>
</evidence>
<dbReference type="AlphaFoldDB" id="A0A9R0Y7J5"/>
<keyword evidence="3" id="KW-1185">Reference proteome</keyword>
<dbReference type="OMA" id="QNDRWIN"/>
<feature type="transmembrane region" description="Helical" evidence="1">
    <location>
        <begin position="151"/>
        <end position="171"/>
    </location>
</feature>
<keyword evidence="1" id="KW-1133">Transmembrane helix</keyword>
<dbReference type="Pfam" id="PF03140">
    <property type="entry name" value="DUF247"/>
    <property type="match status" value="1"/>
</dbReference>
<dbReference type="Proteomes" id="UP000324705">
    <property type="component" value="Chromosome 6A"/>
</dbReference>
<evidence type="ECO:0000256" key="1">
    <source>
        <dbReference type="SAM" id="Phobius"/>
    </source>
</evidence>
<reference evidence="2 3" key="1">
    <citation type="submission" date="2017-09" db="EMBL/GenBank/DDBJ databases">
        <authorList>
            <consortium name="International Durum Wheat Genome Sequencing Consortium (IDWGSC)"/>
            <person name="Milanesi L."/>
        </authorList>
    </citation>
    <scope>NUCLEOTIDE SEQUENCE [LARGE SCALE GENOMIC DNA]</scope>
    <source>
        <strain evidence="3">cv. Svevo</strain>
    </source>
</reference>
<sequence>MHDHVFSMHGPIILSDMLPLLVLKKILGVLHPDYPEDEMDLYINLMVLEYLERAPEGRNFAKISLGRHPLELYHGSLTYNNGAHRVHPPAYKYEMIPSALEIHEAGIKFKKRERGNLQDIRFEHGVLSMPVIEVVDNTESLYLNLMAFERLHFGVGYLVTAYVIFIDNIIVSAKDVAMLSSNEVLKNMLGCDKEAAKLFNGTLSRGQLLGPCPGLHNVQYEVNAYCKESWHKWRATLIRTYFRNPWAFISLVAATILLIATLLQTTYTVMPNKL</sequence>
<dbReference type="InterPro" id="IPR004158">
    <property type="entry name" value="DUF247_pln"/>
</dbReference>
<evidence type="ECO:0000313" key="2">
    <source>
        <dbReference type="EMBL" id="VAI49373.1"/>
    </source>
</evidence>
<protein>
    <submittedName>
        <fullName evidence="2">Uncharacterized protein</fullName>
    </submittedName>
</protein>
<dbReference type="PANTHER" id="PTHR31170">
    <property type="entry name" value="BNAC04G53230D PROTEIN"/>
    <property type="match status" value="1"/>
</dbReference>
<dbReference type="PANTHER" id="PTHR31170:SF18">
    <property type="entry name" value="(WILD MALAYSIAN BANANA) HYPOTHETICAL PROTEIN"/>
    <property type="match status" value="1"/>
</dbReference>
<organism evidence="2 3">
    <name type="scientific">Triticum turgidum subsp. durum</name>
    <name type="common">Durum wheat</name>
    <name type="synonym">Triticum durum</name>
    <dbReference type="NCBI Taxonomy" id="4567"/>
    <lineage>
        <taxon>Eukaryota</taxon>
        <taxon>Viridiplantae</taxon>
        <taxon>Streptophyta</taxon>
        <taxon>Embryophyta</taxon>
        <taxon>Tracheophyta</taxon>
        <taxon>Spermatophyta</taxon>
        <taxon>Magnoliopsida</taxon>
        <taxon>Liliopsida</taxon>
        <taxon>Poales</taxon>
        <taxon>Poaceae</taxon>
        <taxon>BOP clade</taxon>
        <taxon>Pooideae</taxon>
        <taxon>Triticodae</taxon>
        <taxon>Triticeae</taxon>
        <taxon>Triticinae</taxon>
        <taxon>Triticum</taxon>
    </lineage>
</organism>
<feature type="transmembrane region" description="Helical" evidence="1">
    <location>
        <begin position="246"/>
        <end position="270"/>
    </location>
</feature>
<gene>
    <name evidence="2" type="ORF">TRITD_6Av1G188950</name>
</gene>
<proteinExistence type="predicted"/>